<evidence type="ECO:0000259" key="7">
    <source>
        <dbReference type="Pfam" id="PF02866"/>
    </source>
</evidence>
<dbReference type="InterPro" id="IPR036291">
    <property type="entry name" value="NAD(P)-bd_dom_sf"/>
</dbReference>
<dbReference type="SUPFAM" id="SSF56327">
    <property type="entry name" value="LDH C-terminal domain-like"/>
    <property type="match status" value="1"/>
</dbReference>
<dbReference type="Gene3D" id="3.90.110.10">
    <property type="entry name" value="Lactate dehydrogenase/glycoside hydrolase, family 4, C-terminal"/>
    <property type="match status" value="1"/>
</dbReference>
<dbReference type="PIRSF" id="PIRSF000102">
    <property type="entry name" value="Lac_mal_DH"/>
    <property type="match status" value="1"/>
</dbReference>
<feature type="binding site" evidence="5">
    <location>
        <position position="94"/>
    </location>
    <ligand>
        <name>substrate</name>
    </ligand>
</feature>
<dbReference type="CDD" id="cd01339">
    <property type="entry name" value="LDH-like_MDH"/>
    <property type="match status" value="1"/>
</dbReference>
<feature type="binding site" evidence="5">
    <location>
        <position position="157"/>
    </location>
    <ligand>
        <name>substrate</name>
    </ligand>
</feature>
<accession>A0ABP9L7W1</accession>
<dbReference type="NCBIfam" id="NF004863">
    <property type="entry name" value="PRK06223.1"/>
    <property type="match status" value="1"/>
</dbReference>
<evidence type="ECO:0000256" key="3">
    <source>
        <dbReference type="ARBA" id="ARBA00023002"/>
    </source>
</evidence>
<dbReference type="InterPro" id="IPR001236">
    <property type="entry name" value="Lactate/malate_DH_N"/>
</dbReference>
<evidence type="ECO:0000256" key="5">
    <source>
        <dbReference type="HAMAP-Rule" id="MF_00487"/>
    </source>
</evidence>
<evidence type="ECO:0000256" key="2">
    <source>
        <dbReference type="ARBA" id="ARBA00022532"/>
    </source>
</evidence>
<feature type="domain" description="Lactate/malate dehydrogenase N-terminal" evidence="6">
    <location>
        <begin position="10"/>
        <end position="148"/>
    </location>
</feature>
<dbReference type="SUPFAM" id="SSF51735">
    <property type="entry name" value="NAD(P)-binding Rossmann-fold domains"/>
    <property type="match status" value="1"/>
</dbReference>
<dbReference type="InterPro" id="IPR015955">
    <property type="entry name" value="Lactate_DH/Glyco_Ohase_4_C"/>
</dbReference>
<dbReference type="Gene3D" id="3.40.50.720">
    <property type="entry name" value="NAD(P)-binding Rossmann-like Domain"/>
    <property type="match status" value="1"/>
</dbReference>
<feature type="binding site" evidence="5">
    <location>
        <begin position="124"/>
        <end position="126"/>
    </location>
    <ligand>
        <name>NAD(+)</name>
        <dbReference type="ChEBI" id="CHEBI:57540"/>
    </ligand>
</feature>
<dbReference type="PRINTS" id="PR00086">
    <property type="entry name" value="LLDHDRGNASE"/>
</dbReference>
<comment type="similarity">
    <text evidence="5">Belongs to the LDH/MDH superfamily. MDH type 3 family.</text>
</comment>
<feature type="binding site" evidence="5">
    <location>
        <position position="88"/>
    </location>
    <ligand>
        <name>substrate</name>
    </ligand>
</feature>
<organism evidence="8 9">
    <name type="scientific">[Roseibacterium] beibuensis</name>
    <dbReference type="NCBI Taxonomy" id="1193142"/>
    <lineage>
        <taxon>Bacteria</taxon>
        <taxon>Pseudomonadati</taxon>
        <taxon>Pseudomonadota</taxon>
        <taxon>Alphaproteobacteria</taxon>
        <taxon>Rhodobacterales</taxon>
        <taxon>Roseobacteraceae</taxon>
        <taxon>Roseicyclus</taxon>
    </lineage>
</organism>
<protein>
    <recommendedName>
        <fullName evidence="5">Malate dehydrogenase</fullName>
        <ecNumber evidence="5">1.1.1.37</ecNumber>
    </recommendedName>
</protein>
<dbReference type="Proteomes" id="UP001499910">
    <property type="component" value="Unassembled WGS sequence"/>
</dbReference>
<sequence length="325" mass="34323">MENNLMARPKIALIGAGQIGGTLAHLAALKELGDVVLFDIAEGTPQGKALDIAESGPSEKFDAKLKGTNDYADIAGADVCIVTAGVPRKPGMSRDDLLGINLKVMKAVGEGIRDNAPDAFVICITNPLDAMVWALQQFSGLPPEKVCGMAGVLDSARFRHFLAEEFDVSMKDVTAFVLGGHGDTMVPSVRYSTVAGIPLPDLVEMGWTTQDKLDAIVQRTRDGGAEIVGLLKTGSAFYAPATSAIEMAEAYLKDQKRVLPCAAYCDGQFGLKGFYVGVPTVIGAGGIERIVEIQLTKDEQAMFDNSVNAVKGLVDACKGIDETLA</sequence>
<feature type="domain" description="Lactate/malate dehydrogenase C-terminal" evidence="7">
    <location>
        <begin position="153"/>
        <end position="311"/>
    </location>
</feature>
<dbReference type="PANTHER" id="PTHR43128:SF16">
    <property type="entry name" value="L-LACTATE DEHYDROGENASE"/>
    <property type="match status" value="1"/>
</dbReference>
<feature type="binding site" evidence="5">
    <location>
        <position position="126"/>
    </location>
    <ligand>
        <name>substrate</name>
    </ligand>
</feature>
<comment type="caution">
    <text evidence="8">The sequence shown here is derived from an EMBL/GenBank/DDBJ whole genome shotgun (WGS) entry which is preliminary data.</text>
</comment>
<dbReference type="PANTHER" id="PTHR43128">
    <property type="entry name" value="L-2-HYDROXYCARBOXYLATE DEHYDROGENASE (NAD(P)(+))"/>
    <property type="match status" value="1"/>
</dbReference>
<keyword evidence="9" id="KW-1185">Reference proteome</keyword>
<proteinExistence type="inferred from homology"/>
<keyword evidence="3 5" id="KW-0560">Oxidoreductase</keyword>
<dbReference type="InterPro" id="IPR022383">
    <property type="entry name" value="Lactate/malate_DH_C"/>
</dbReference>
<keyword evidence="4 5" id="KW-0520">NAD</keyword>
<dbReference type="EMBL" id="BAABHW010000002">
    <property type="protein sequence ID" value="GAA5073005.1"/>
    <property type="molecule type" value="Genomic_DNA"/>
</dbReference>
<feature type="binding site" evidence="5">
    <location>
        <position position="101"/>
    </location>
    <ligand>
        <name>NAD(+)</name>
        <dbReference type="ChEBI" id="CHEBI:57540"/>
    </ligand>
</feature>
<dbReference type="EC" id="1.1.1.37" evidence="5"/>
<dbReference type="NCBIfam" id="TIGR01763">
    <property type="entry name" value="MalateDH_bact"/>
    <property type="match status" value="1"/>
</dbReference>
<evidence type="ECO:0000313" key="8">
    <source>
        <dbReference type="EMBL" id="GAA5073005.1"/>
    </source>
</evidence>
<keyword evidence="2 5" id="KW-0816">Tricarboxylic acid cycle</keyword>
<evidence type="ECO:0000313" key="9">
    <source>
        <dbReference type="Proteomes" id="UP001499910"/>
    </source>
</evidence>
<name>A0ABP9L7W1_9RHOB</name>
<gene>
    <name evidence="5 8" type="primary">mdh</name>
    <name evidence="8" type="ORF">GCM10023209_18320</name>
</gene>
<comment type="catalytic activity">
    <reaction evidence="5">
        <text>(S)-malate + NAD(+) = oxaloacetate + NADH + H(+)</text>
        <dbReference type="Rhea" id="RHEA:21432"/>
        <dbReference type="ChEBI" id="CHEBI:15378"/>
        <dbReference type="ChEBI" id="CHEBI:15589"/>
        <dbReference type="ChEBI" id="CHEBI:16452"/>
        <dbReference type="ChEBI" id="CHEBI:57540"/>
        <dbReference type="ChEBI" id="CHEBI:57945"/>
        <dbReference type="EC" id="1.1.1.37"/>
    </reaction>
</comment>
<dbReference type="HAMAP" id="MF_00487">
    <property type="entry name" value="Malate_dehydrog_3"/>
    <property type="match status" value="1"/>
</dbReference>
<dbReference type="InterPro" id="IPR001557">
    <property type="entry name" value="L-lactate/malate_DH"/>
</dbReference>
<dbReference type="Pfam" id="PF00056">
    <property type="entry name" value="Ldh_1_N"/>
    <property type="match status" value="1"/>
</dbReference>
<feature type="active site" description="Proton acceptor" evidence="5">
    <location>
        <position position="181"/>
    </location>
</feature>
<evidence type="ECO:0000256" key="4">
    <source>
        <dbReference type="ARBA" id="ARBA00023027"/>
    </source>
</evidence>
<evidence type="ECO:0000256" key="1">
    <source>
        <dbReference type="ARBA" id="ARBA00003966"/>
    </source>
</evidence>
<reference evidence="9" key="1">
    <citation type="journal article" date="2019" name="Int. J. Syst. Evol. Microbiol.">
        <title>The Global Catalogue of Microorganisms (GCM) 10K type strain sequencing project: providing services to taxonomists for standard genome sequencing and annotation.</title>
        <authorList>
            <consortium name="The Broad Institute Genomics Platform"/>
            <consortium name="The Broad Institute Genome Sequencing Center for Infectious Disease"/>
            <person name="Wu L."/>
            <person name="Ma J."/>
        </authorList>
    </citation>
    <scope>NUCLEOTIDE SEQUENCE [LARGE SCALE GENOMIC DNA]</scope>
    <source>
        <strain evidence="9">JCM 18015</strain>
    </source>
</reference>
<dbReference type="Pfam" id="PF02866">
    <property type="entry name" value="Ldh_1_C"/>
    <property type="match status" value="1"/>
</dbReference>
<feature type="binding site" evidence="5">
    <location>
        <begin position="15"/>
        <end position="20"/>
    </location>
    <ligand>
        <name>NAD(+)</name>
        <dbReference type="ChEBI" id="CHEBI:57540"/>
    </ligand>
</feature>
<evidence type="ECO:0000259" key="6">
    <source>
        <dbReference type="Pfam" id="PF00056"/>
    </source>
</evidence>
<comment type="function">
    <text evidence="1 5">Catalyzes the reversible oxidation of malate to oxaloacetate.</text>
</comment>
<feature type="binding site" evidence="5">
    <location>
        <position position="39"/>
    </location>
    <ligand>
        <name>NAD(+)</name>
        <dbReference type="ChEBI" id="CHEBI:57540"/>
    </ligand>
</feature>
<dbReference type="InterPro" id="IPR011275">
    <property type="entry name" value="Malate_DH_type3"/>
</dbReference>